<protein>
    <submittedName>
        <fullName evidence="2">Uncharacterized protein</fullName>
    </submittedName>
</protein>
<organism evidence="2">
    <name type="scientific">bioreactor metagenome</name>
    <dbReference type="NCBI Taxonomy" id="1076179"/>
    <lineage>
        <taxon>unclassified sequences</taxon>
        <taxon>metagenomes</taxon>
        <taxon>ecological metagenomes</taxon>
    </lineage>
</organism>
<accession>A0A645IDM7</accession>
<gene>
    <name evidence="2" type="ORF">SDC9_193090</name>
</gene>
<sequence length="86" mass="9554">MRPRRQHLEQGNPGGGKAHGFPRTGQDIPSSRADAAAGINRAYAIPAFLLQNHQITESFSLFHFLPPPFSLSLFGWDNTEPAQKKR</sequence>
<evidence type="ECO:0000256" key="1">
    <source>
        <dbReference type="SAM" id="MobiDB-lite"/>
    </source>
</evidence>
<proteinExistence type="predicted"/>
<evidence type="ECO:0000313" key="2">
    <source>
        <dbReference type="EMBL" id="MPN45523.1"/>
    </source>
</evidence>
<comment type="caution">
    <text evidence="2">The sequence shown here is derived from an EMBL/GenBank/DDBJ whole genome shotgun (WGS) entry which is preliminary data.</text>
</comment>
<reference evidence="2" key="1">
    <citation type="submission" date="2019-08" db="EMBL/GenBank/DDBJ databases">
        <authorList>
            <person name="Kucharzyk K."/>
            <person name="Murdoch R.W."/>
            <person name="Higgins S."/>
            <person name="Loffler F."/>
        </authorList>
    </citation>
    <scope>NUCLEOTIDE SEQUENCE</scope>
</reference>
<dbReference type="AlphaFoldDB" id="A0A645IDM7"/>
<dbReference type="EMBL" id="VSSQ01105500">
    <property type="protein sequence ID" value="MPN45523.1"/>
    <property type="molecule type" value="Genomic_DNA"/>
</dbReference>
<feature type="region of interest" description="Disordered" evidence="1">
    <location>
        <begin position="1"/>
        <end position="33"/>
    </location>
</feature>
<name>A0A645IDM7_9ZZZZ</name>